<evidence type="ECO:0000313" key="3">
    <source>
        <dbReference type="Proteomes" id="UP000005667"/>
    </source>
</evidence>
<reference evidence="3" key="1">
    <citation type="journal article" date="2011" name="PLoS Genet.">
        <title>Azospirillum genomes reveal transition of bacteria from aquatic to terrestrial environments.</title>
        <authorList>
            <person name="Wisniewski-Dye F."/>
            <person name="Borziak K."/>
            <person name="Khalsa-Moyers G."/>
            <person name="Alexandre G."/>
            <person name="Sukharnikov L.O."/>
            <person name="Wuichet K."/>
            <person name="Hurst G.B."/>
            <person name="McDonald W.H."/>
            <person name="Robertson J.S."/>
            <person name="Barbe V."/>
            <person name="Calteau A."/>
            <person name="Rouy Z."/>
            <person name="Mangenot S."/>
            <person name="Prigent-Combaret C."/>
            <person name="Normand P."/>
            <person name="Boyer M."/>
            <person name="Siguier P."/>
            <person name="Dessaux Y."/>
            <person name="Elmerich C."/>
            <person name="Condemine G."/>
            <person name="Krishnen G."/>
            <person name="Kennedy I."/>
            <person name="Paterson A.H."/>
            <person name="Gonzalez V."/>
            <person name="Mavingui P."/>
            <person name="Zhulin I.B."/>
        </authorList>
    </citation>
    <scope>NUCLEOTIDE SEQUENCE [LARGE SCALE GENOMIC DNA]</scope>
    <source>
        <strain evidence="3">4B</strain>
    </source>
</reference>
<dbReference type="EMBL" id="FQ311868">
    <property type="protein sequence ID" value="CBS88235.1"/>
    <property type="molecule type" value="Genomic_DNA"/>
</dbReference>
<dbReference type="HOGENOM" id="CLU_3004130_0_0_5"/>
<dbReference type="KEGG" id="ali:AZOLI_3069"/>
<evidence type="ECO:0000256" key="1">
    <source>
        <dbReference type="SAM" id="MobiDB-lite"/>
    </source>
</evidence>
<protein>
    <submittedName>
        <fullName evidence="2">Uncharacterized protein</fullName>
    </submittedName>
</protein>
<organism evidence="2 3">
    <name type="scientific">Azospirillum lipoferum (strain 4B)</name>
    <dbReference type="NCBI Taxonomy" id="862719"/>
    <lineage>
        <taxon>Bacteria</taxon>
        <taxon>Pseudomonadati</taxon>
        <taxon>Pseudomonadota</taxon>
        <taxon>Alphaproteobacteria</taxon>
        <taxon>Rhodospirillales</taxon>
        <taxon>Azospirillaceae</taxon>
        <taxon>Azospirillum</taxon>
    </lineage>
</organism>
<evidence type="ECO:0000313" key="2">
    <source>
        <dbReference type="EMBL" id="CBS88235.1"/>
    </source>
</evidence>
<proteinExistence type="predicted"/>
<name>G7Z760_AZOL4</name>
<accession>G7Z760</accession>
<gene>
    <name evidence="2" type="ordered locus">AZOLI_3069</name>
</gene>
<dbReference type="AlphaFoldDB" id="G7Z760"/>
<keyword evidence="3" id="KW-1185">Reference proteome</keyword>
<sequence>MDSFLPSDTLKRPDCRPRPGPSVVGPREKTGDMVFDNSTERIKIEALRMQKRPVPE</sequence>
<dbReference type="Proteomes" id="UP000005667">
    <property type="component" value="Chromosome"/>
</dbReference>
<feature type="region of interest" description="Disordered" evidence="1">
    <location>
        <begin position="1"/>
        <end position="32"/>
    </location>
</feature>